<dbReference type="InterPro" id="IPR007526">
    <property type="entry name" value="SWIRM"/>
</dbReference>
<reference evidence="2 3" key="1">
    <citation type="submission" date="2024-03" db="EMBL/GenBank/DDBJ databases">
        <title>The Acrasis kona genome and developmental transcriptomes reveal deep origins of eukaryotic multicellular pathways.</title>
        <authorList>
            <person name="Sheikh S."/>
            <person name="Fu C.-J."/>
            <person name="Brown M.W."/>
            <person name="Baldauf S.L."/>
        </authorList>
    </citation>
    <scope>NUCLEOTIDE SEQUENCE [LARGE SCALE GENOMIC DNA]</scope>
    <source>
        <strain evidence="2 3">ATCC MYA-3509</strain>
    </source>
</reference>
<keyword evidence="3" id="KW-1185">Reference proteome</keyword>
<evidence type="ECO:0000313" key="3">
    <source>
        <dbReference type="Proteomes" id="UP001431209"/>
    </source>
</evidence>
<protein>
    <recommendedName>
        <fullName evidence="1">SWIRM domain-containing protein</fullName>
    </recommendedName>
</protein>
<comment type="caution">
    <text evidence="2">The sequence shown here is derived from an EMBL/GenBank/DDBJ whole genome shotgun (WGS) entry which is preliminary data.</text>
</comment>
<accession>A0AAW2Z8B6</accession>
<dbReference type="SUPFAM" id="SSF46689">
    <property type="entry name" value="Homeodomain-like"/>
    <property type="match status" value="1"/>
</dbReference>
<dbReference type="InterPro" id="IPR009057">
    <property type="entry name" value="Homeodomain-like_sf"/>
</dbReference>
<dbReference type="EMBL" id="JAOPGA020001113">
    <property type="protein sequence ID" value="KAL0485190.1"/>
    <property type="molecule type" value="Genomic_DNA"/>
</dbReference>
<name>A0AAW2Z8B6_9EUKA</name>
<organism evidence="2 3">
    <name type="scientific">Acrasis kona</name>
    <dbReference type="NCBI Taxonomy" id="1008807"/>
    <lineage>
        <taxon>Eukaryota</taxon>
        <taxon>Discoba</taxon>
        <taxon>Heterolobosea</taxon>
        <taxon>Tetramitia</taxon>
        <taxon>Eutetramitia</taxon>
        <taxon>Acrasidae</taxon>
        <taxon>Acrasis</taxon>
    </lineage>
</organism>
<feature type="domain" description="SWIRM" evidence="1">
    <location>
        <begin position="50"/>
        <end position="144"/>
    </location>
</feature>
<dbReference type="InterPro" id="IPR036388">
    <property type="entry name" value="WH-like_DNA-bd_sf"/>
</dbReference>
<dbReference type="Gene3D" id="1.10.10.10">
    <property type="entry name" value="Winged helix-like DNA-binding domain superfamily/Winged helix DNA-binding domain"/>
    <property type="match status" value="1"/>
</dbReference>
<evidence type="ECO:0000313" key="2">
    <source>
        <dbReference type="EMBL" id="KAL0485190.1"/>
    </source>
</evidence>
<dbReference type="Proteomes" id="UP001431209">
    <property type="component" value="Unassembled WGS sequence"/>
</dbReference>
<proteinExistence type="predicted"/>
<dbReference type="PROSITE" id="PS50934">
    <property type="entry name" value="SWIRM"/>
    <property type="match status" value="1"/>
</dbReference>
<dbReference type="AlphaFoldDB" id="A0AAW2Z8B6"/>
<gene>
    <name evidence="2" type="ORF">AKO1_004308</name>
</gene>
<dbReference type="Pfam" id="PF04433">
    <property type="entry name" value="SWIRM"/>
    <property type="match status" value="1"/>
</dbReference>
<evidence type="ECO:0000259" key="1">
    <source>
        <dbReference type="PROSITE" id="PS50934"/>
    </source>
</evidence>
<sequence>VKQKIIKKRVALHRVEDQLLCRNRLRLRSAHMSVAKPLIDPIQQKIQAEEAKSAINCRLQSQKLNAHEKDYFPESYRTRFVEEYIRIRNHILHKWCLRPTQLLLKHEVYETVASNSRAFVDEIFDYLNRFGHINFGIIPSASPTTSISSVSKEFNNMDIKKKKVVI</sequence>
<feature type="non-terminal residue" evidence="2">
    <location>
        <position position="1"/>
    </location>
</feature>
<feature type="non-terminal residue" evidence="2">
    <location>
        <position position="166"/>
    </location>
</feature>